<dbReference type="PANTHER" id="PTHR31552:SF31">
    <property type="entry name" value="SERPENTINE RECEPTOR CLASS GAMMA"/>
    <property type="match status" value="1"/>
</dbReference>
<feature type="non-terminal residue" evidence="2">
    <location>
        <position position="107"/>
    </location>
</feature>
<dbReference type="Proteomes" id="UP001432027">
    <property type="component" value="Unassembled WGS sequence"/>
</dbReference>
<gene>
    <name evidence="2" type="ORF">PENTCL1PPCAC_27609</name>
</gene>
<comment type="caution">
    <text evidence="2">The sequence shown here is derived from an EMBL/GenBank/DDBJ whole genome shotgun (WGS) entry which is preliminary data.</text>
</comment>
<proteinExistence type="predicted"/>
<dbReference type="PANTHER" id="PTHR31552">
    <property type="entry name" value="SERPENTINE RECEPTOR CLASS GAMMA"/>
    <property type="match status" value="1"/>
</dbReference>
<keyword evidence="1" id="KW-1133">Transmembrane helix</keyword>
<evidence type="ECO:0000313" key="3">
    <source>
        <dbReference type="Proteomes" id="UP001432027"/>
    </source>
</evidence>
<evidence type="ECO:0000256" key="1">
    <source>
        <dbReference type="SAM" id="Phobius"/>
    </source>
</evidence>
<keyword evidence="3" id="KW-1185">Reference proteome</keyword>
<dbReference type="AlphaFoldDB" id="A0AAV5UEQ2"/>
<keyword evidence="1" id="KW-0472">Membrane</keyword>
<evidence type="ECO:0008006" key="4">
    <source>
        <dbReference type="Google" id="ProtNLM"/>
    </source>
</evidence>
<feature type="transmembrane region" description="Helical" evidence="1">
    <location>
        <begin position="73"/>
        <end position="90"/>
    </location>
</feature>
<protein>
    <recommendedName>
        <fullName evidence="4">G protein-coupled receptor</fullName>
    </recommendedName>
</protein>
<keyword evidence="1" id="KW-0812">Transmembrane</keyword>
<name>A0AAV5UEQ2_9BILA</name>
<evidence type="ECO:0000313" key="2">
    <source>
        <dbReference type="EMBL" id="GMT05435.1"/>
    </source>
</evidence>
<organism evidence="2 3">
    <name type="scientific">Pristionchus entomophagus</name>
    <dbReference type="NCBI Taxonomy" id="358040"/>
    <lineage>
        <taxon>Eukaryota</taxon>
        <taxon>Metazoa</taxon>
        <taxon>Ecdysozoa</taxon>
        <taxon>Nematoda</taxon>
        <taxon>Chromadorea</taxon>
        <taxon>Rhabditida</taxon>
        <taxon>Rhabditina</taxon>
        <taxon>Diplogasteromorpha</taxon>
        <taxon>Diplogasteroidea</taxon>
        <taxon>Neodiplogasteridae</taxon>
        <taxon>Pristionchus</taxon>
    </lineage>
</organism>
<sequence length="107" mass="12108">MGVLTDILDYSLLGAHLYILLRVRISKEEAFKTPFFYWFFLTGMASSLSVVGFIIAVLFTFPADYGWGFKTGYMMNSCGITFATIGKALISMHRYSVMRTTSFIEDV</sequence>
<feature type="transmembrane region" description="Helical" evidence="1">
    <location>
        <begin position="35"/>
        <end position="61"/>
    </location>
</feature>
<dbReference type="EMBL" id="BTSX01000006">
    <property type="protein sequence ID" value="GMT05435.1"/>
    <property type="molecule type" value="Genomic_DNA"/>
</dbReference>
<accession>A0AAV5UEQ2</accession>
<reference evidence="2" key="1">
    <citation type="submission" date="2023-10" db="EMBL/GenBank/DDBJ databases">
        <title>Genome assembly of Pristionchus species.</title>
        <authorList>
            <person name="Yoshida K."/>
            <person name="Sommer R.J."/>
        </authorList>
    </citation>
    <scope>NUCLEOTIDE SEQUENCE</scope>
    <source>
        <strain evidence="2">RS0144</strain>
    </source>
</reference>